<comment type="similarity">
    <text evidence="2">Belongs to the ferric reductase (FRE) family.</text>
</comment>
<reference evidence="16 17" key="1">
    <citation type="submission" date="2016-12" db="EMBL/GenBank/DDBJ databases">
        <title>The genomes of Aspergillus section Nigri reveals drivers in fungal speciation.</title>
        <authorList>
            <consortium name="DOE Joint Genome Institute"/>
            <person name="Vesth T.C."/>
            <person name="Nybo J."/>
            <person name="Theobald S."/>
            <person name="Brandl J."/>
            <person name="Frisvad J.C."/>
            <person name="Nielsen K.F."/>
            <person name="Lyhne E.K."/>
            <person name="Kogle M.E."/>
            <person name="Kuo A."/>
            <person name="Riley R."/>
            <person name="Clum A."/>
            <person name="Nolan M."/>
            <person name="Lipzen A."/>
            <person name="Salamov A."/>
            <person name="Henrissat B."/>
            <person name="Wiebenga A."/>
            <person name="De Vries R.P."/>
            <person name="Grigoriev I.V."/>
            <person name="Mortensen U.H."/>
            <person name="Andersen M.R."/>
            <person name="Baker S.E."/>
        </authorList>
    </citation>
    <scope>NUCLEOTIDE SEQUENCE [LARGE SCALE GENOMIC DNA]</scope>
    <source>
        <strain evidence="16 17">CBS 117.55</strain>
    </source>
</reference>
<keyword evidence="17" id="KW-1185">Reference proteome</keyword>
<feature type="region of interest" description="Disordered" evidence="13">
    <location>
        <begin position="555"/>
        <end position="575"/>
    </location>
</feature>
<proteinExistence type="inferred from homology"/>
<dbReference type="EC" id="1.16.1.9" evidence="3"/>
<feature type="transmembrane region" description="Helical" evidence="14">
    <location>
        <begin position="221"/>
        <end position="239"/>
    </location>
</feature>
<dbReference type="Proteomes" id="UP000247233">
    <property type="component" value="Unassembled WGS sequence"/>
</dbReference>
<evidence type="ECO:0000259" key="15">
    <source>
        <dbReference type="PROSITE" id="PS51384"/>
    </source>
</evidence>
<dbReference type="EMBL" id="MSFL01000022">
    <property type="protein sequence ID" value="PWY75102.1"/>
    <property type="molecule type" value="Genomic_DNA"/>
</dbReference>
<dbReference type="GeneID" id="37069026"/>
<keyword evidence="4" id="KW-0813">Transport</keyword>
<comment type="catalytic activity">
    <reaction evidence="12">
        <text>2 a Fe(II)-siderophore + NADP(+) + H(+) = 2 a Fe(III)-siderophore + NADPH</text>
        <dbReference type="Rhea" id="RHEA:28795"/>
        <dbReference type="Rhea" id="RHEA-COMP:11342"/>
        <dbReference type="Rhea" id="RHEA-COMP:11344"/>
        <dbReference type="ChEBI" id="CHEBI:15378"/>
        <dbReference type="ChEBI" id="CHEBI:29033"/>
        <dbReference type="ChEBI" id="CHEBI:29034"/>
        <dbReference type="ChEBI" id="CHEBI:57783"/>
        <dbReference type="ChEBI" id="CHEBI:58349"/>
        <dbReference type="EC" id="1.16.1.9"/>
    </reaction>
</comment>
<keyword evidence="6 14" id="KW-0812">Transmembrane</keyword>
<evidence type="ECO:0000256" key="13">
    <source>
        <dbReference type="SAM" id="MobiDB-lite"/>
    </source>
</evidence>
<dbReference type="SFLD" id="SFLDG01168">
    <property type="entry name" value="Ferric_reductase_subgroup_(FRE"/>
    <property type="match status" value="1"/>
</dbReference>
<gene>
    <name evidence="16" type="ORF">BO70DRAFT_398513</name>
</gene>
<comment type="subcellular location">
    <subcellularLocation>
        <location evidence="1">Cell membrane</location>
        <topology evidence="1">Multi-pass membrane protein</topology>
    </subcellularLocation>
</comment>
<dbReference type="PANTHER" id="PTHR32361">
    <property type="entry name" value="FERRIC/CUPRIC REDUCTASE TRANSMEMBRANE COMPONENT"/>
    <property type="match status" value="1"/>
</dbReference>
<feature type="transmembrane region" description="Helical" evidence="14">
    <location>
        <begin position="277"/>
        <end position="300"/>
    </location>
</feature>
<keyword evidence="8 14" id="KW-1133">Transmembrane helix</keyword>
<sequence length="644" mass="71984">MGVDYLQPGQQRRINYHPPMRATLATPIFILAGALFILFISRSFTRWQHRRRLQQILQTNQQARFTRTSVLSATLNKHVFYAPLLSRRHSRYFQLGNGVHMGVIPLRIEAILLGIYIALNAVFLFVLVDWRKDWDEVVFQFQYSAGSMAVLNLPGLVLAAGRNNPLVGLLGIKFDSFNLMHRWVGRMVIVAGLVHTIAAVVMKQREEGGLAAVTNLVFHTKFFVCGLVAIFAFATILLQSVSPIRHAFYEAFLHTHILLAVMAFVGLWYHLEGMSQQYALLVTLVLWGSDRIARIASIIWRNLGKQRTTATVELLPGDVARVNVSLARPWSFKPGQYMYLYLPSLGLWTSHPFSVAWTAADPDVITEKRTSSDSINRILGGPQQTTMSFLIKRRDGFTSRLLQKVCRAEERRFSATALAEGPFVVPYIHFYGYFCGLHPLTSYGSVLLIAGGIGITHPMSYLHEFVNGFASGTMAVRRVTLVWVVRSLDHLSWIHPWMTTLLAHPTLQAPHIPKQDTSPSSFASPEPEFSLSIQIYLTTPSSSPEDFFSSSLLSSSSASSSSDTERAADSTKPWSLVAPPSVPVDTHFGKPCWTDILETEMGRQVGALAVSVCGPGGMGDDVRDVVRERVGRKRVDFLEESFSW</sequence>
<evidence type="ECO:0000256" key="12">
    <source>
        <dbReference type="ARBA" id="ARBA00048483"/>
    </source>
</evidence>
<accession>A0A317VQD7</accession>
<dbReference type="Pfam" id="PF08030">
    <property type="entry name" value="NAD_binding_6"/>
    <property type="match status" value="2"/>
</dbReference>
<evidence type="ECO:0000256" key="11">
    <source>
        <dbReference type="ARBA" id="ARBA00023136"/>
    </source>
</evidence>
<feature type="transmembrane region" description="Helical" evidence="14">
    <location>
        <begin position="20"/>
        <end position="41"/>
    </location>
</feature>
<name>A0A317VQD7_9EURO</name>
<dbReference type="AlphaFoldDB" id="A0A317VQD7"/>
<evidence type="ECO:0000256" key="9">
    <source>
        <dbReference type="ARBA" id="ARBA00023002"/>
    </source>
</evidence>
<evidence type="ECO:0000256" key="10">
    <source>
        <dbReference type="ARBA" id="ARBA00023065"/>
    </source>
</evidence>
<keyword evidence="5" id="KW-1003">Cell membrane</keyword>
<dbReference type="Pfam" id="PF01794">
    <property type="entry name" value="Ferric_reduct"/>
    <property type="match status" value="1"/>
</dbReference>
<evidence type="ECO:0000313" key="16">
    <source>
        <dbReference type="EMBL" id="PWY75102.1"/>
    </source>
</evidence>
<dbReference type="STRING" id="1448321.A0A317VQD7"/>
<evidence type="ECO:0000313" key="17">
    <source>
        <dbReference type="Proteomes" id="UP000247233"/>
    </source>
</evidence>
<dbReference type="SUPFAM" id="SSF52343">
    <property type="entry name" value="Ferredoxin reductase-like, C-terminal NADP-linked domain"/>
    <property type="match status" value="1"/>
</dbReference>
<evidence type="ECO:0000256" key="7">
    <source>
        <dbReference type="ARBA" id="ARBA00022982"/>
    </source>
</evidence>
<dbReference type="RefSeq" id="XP_025397227.1">
    <property type="nucleotide sequence ID" value="XM_025546789.1"/>
</dbReference>
<feature type="transmembrane region" description="Helical" evidence="14">
    <location>
        <begin position="183"/>
        <end position="201"/>
    </location>
</feature>
<dbReference type="InterPro" id="IPR017927">
    <property type="entry name" value="FAD-bd_FR_type"/>
</dbReference>
<evidence type="ECO:0000256" key="8">
    <source>
        <dbReference type="ARBA" id="ARBA00022989"/>
    </source>
</evidence>
<dbReference type="GO" id="GO:0006879">
    <property type="term" value="P:intracellular iron ion homeostasis"/>
    <property type="evidence" value="ECO:0007669"/>
    <property type="project" value="TreeGrafter"/>
</dbReference>
<dbReference type="InterPro" id="IPR013112">
    <property type="entry name" value="FAD-bd_8"/>
</dbReference>
<evidence type="ECO:0000256" key="2">
    <source>
        <dbReference type="ARBA" id="ARBA00006278"/>
    </source>
</evidence>
<dbReference type="GO" id="GO:0015677">
    <property type="term" value="P:copper ion import"/>
    <property type="evidence" value="ECO:0007669"/>
    <property type="project" value="TreeGrafter"/>
</dbReference>
<evidence type="ECO:0000256" key="1">
    <source>
        <dbReference type="ARBA" id="ARBA00004651"/>
    </source>
</evidence>
<feature type="transmembrane region" description="Helical" evidence="14">
    <location>
        <begin position="110"/>
        <end position="128"/>
    </location>
</feature>
<dbReference type="GO" id="GO:0052851">
    <property type="term" value="F:ferric-chelate reductase (NADPH) activity"/>
    <property type="evidence" value="ECO:0007669"/>
    <property type="project" value="UniProtKB-EC"/>
</dbReference>
<evidence type="ECO:0000256" key="6">
    <source>
        <dbReference type="ARBA" id="ARBA00022692"/>
    </source>
</evidence>
<dbReference type="SFLD" id="SFLDS00052">
    <property type="entry name" value="Ferric_Reductase_Domain"/>
    <property type="match status" value="1"/>
</dbReference>
<protein>
    <recommendedName>
        <fullName evidence="3">ferric-chelate reductase (NADPH)</fullName>
        <ecNumber evidence="3">1.16.1.9</ecNumber>
    </recommendedName>
</protein>
<feature type="domain" description="FAD-binding FR-type" evidence="15">
    <location>
        <begin position="301"/>
        <end position="429"/>
    </location>
</feature>
<keyword evidence="9" id="KW-0560">Oxidoreductase</keyword>
<dbReference type="InterPro" id="IPR013121">
    <property type="entry name" value="Fe_red_NAD-bd_6"/>
</dbReference>
<dbReference type="VEuPathDB" id="FungiDB:BO70DRAFT_398513"/>
<comment type="caution">
    <text evidence="16">The sequence shown here is derived from an EMBL/GenBank/DDBJ whole genome shotgun (WGS) entry which is preliminary data.</text>
</comment>
<dbReference type="InterPro" id="IPR039261">
    <property type="entry name" value="FNR_nucleotide-bd"/>
</dbReference>
<evidence type="ECO:0000256" key="3">
    <source>
        <dbReference type="ARBA" id="ARBA00012668"/>
    </source>
</evidence>
<dbReference type="Pfam" id="PF08022">
    <property type="entry name" value="FAD_binding_8"/>
    <property type="match status" value="1"/>
</dbReference>
<dbReference type="OrthoDB" id="4494341at2759"/>
<keyword evidence="11 14" id="KW-0472">Membrane</keyword>
<dbReference type="PANTHER" id="PTHR32361:SF27">
    <property type="entry name" value="FAD-BINDING FR-TYPE DOMAIN-CONTAINING PROTEIN-RELATED"/>
    <property type="match status" value="1"/>
</dbReference>
<dbReference type="Gene3D" id="3.40.50.80">
    <property type="entry name" value="Nucleotide-binding domain of ferredoxin-NADP reductase (FNR) module"/>
    <property type="match status" value="1"/>
</dbReference>
<dbReference type="InterPro" id="IPR051410">
    <property type="entry name" value="Ferric/Cupric_Reductase"/>
</dbReference>
<evidence type="ECO:0000256" key="14">
    <source>
        <dbReference type="SAM" id="Phobius"/>
    </source>
</evidence>
<feature type="transmembrane region" description="Helical" evidence="14">
    <location>
        <begin position="251"/>
        <end position="271"/>
    </location>
</feature>
<dbReference type="InterPro" id="IPR017938">
    <property type="entry name" value="Riboflavin_synthase-like_b-brl"/>
</dbReference>
<dbReference type="GO" id="GO:0006826">
    <property type="term" value="P:iron ion transport"/>
    <property type="evidence" value="ECO:0007669"/>
    <property type="project" value="TreeGrafter"/>
</dbReference>
<dbReference type="InterPro" id="IPR013130">
    <property type="entry name" value="Fe3_Rdtase_TM_dom"/>
</dbReference>
<keyword evidence="7" id="KW-0249">Electron transport</keyword>
<organism evidence="16 17">
    <name type="scientific">Aspergillus heteromorphus CBS 117.55</name>
    <dbReference type="NCBI Taxonomy" id="1448321"/>
    <lineage>
        <taxon>Eukaryota</taxon>
        <taxon>Fungi</taxon>
        <taxon>Dikarya</taxon>
        <taxon>Ascomycota</taxon>
        <taxon>Pezizomycotina</taxon>
        <taxon>Eurotiomycetes</taxon>
        <taxon>Eurotiomycetidae</taxon>
        <taxon>Eurotiales</taxon>
        <taxon>Aspergillaceae</taxon>
        <taxon>Aspergillus</taxon>
        <taxon>Aspergillus subgen. Circumdati</taxon>
    </lineage>
</organism>
<dbReference type="CDD" id="cd06186">
    <property type="entry name" value="NOX_Duox_like_FAD_NADP"/>
    <property type="match status" value="1"/>
</dbReference>
<dbReference type="GO" id="GO:0005886">
    <property type="term" value="C:plasma membrane"/>
    <property type="evidence" value="ECO:0007669"/>
    <property type="project" value="UniProtKB-SubCell"/>
</dbReference>
<evidence type="ECO:0000256" key="5">
    <source>
        <dbReference type="ARBA" id="ARBA00022475"/>
    </source>
</evidence>
<dbReference type="PROSITE" id="PS51384">
    <property type="entry name" value="FAD_FR"/>
    <property type="match status" value="1"/>
</dbReference>
<keyword evidence="10" id="KW-0406">Ion transport</keyword>
<dbReference type="SUPFAM" id="SSF63380">
    <property type="entry name" value="Riboflavin synthase domain-like"/>
    <property type="match status" value="1"/>
</dbReference>
<evidence type="ECO:0000256" key="4">
    <source>
        <dbReference type="ARBA" id="ARBA00022448"/>
    </source>
</evidence>